<dbReference type="PROSITE" id="PS51192">
    <property type="entry name" value="HELICASE_ATP_BIND_1"/>
    <property type="match status" value="1"/>
</dbReference>
<evidence type="ECO:0000256" key="7">
    <source>
        <dbReference type="RuleBase" id="RU000492"/>
    </source>
</evidence>
<dbReference type="CDD" id="cd00268">
    <property type="entry name" value="DEADc"/>
    <property type="match status" value="1"/>
</dbReference>
<dbReference type="PROSITE" id="PS51194">
    <property type="entry name" value="HELICASE_CTER"/>
    <property type="match status" value="1"/>
</dbReference>
<keyword evidence="13" id="KW-1185">Reference proteome</keyword>
<dbReference type="CDD" id="cd18787">
    <property type="entry name" value="SF2_C_DEAD"/>
    <property type="match status" value="1"/>
</dbReference>
<dbReference type="eggNOG" id="COG0513">
    <property type="taxonomic scope" value="Bacteria"/>
</dbReference>
<name>U2K3M5_9FIRM</name>
<dbReference type="GO" id="GO:0005524">
    <property type="term" value="F:ATP binding"/>
    <property type="evidence" value="ECO:0007669"/>
    <property type="project" value="UniProtKB-KW"/>
</dbReference>
<dbReference type="SMART" id="SM00490">
    <property type="entry name" value="HELICc"/>
    <property type="match status" value="1"/>
</dbReference>
<dbReference type="GO" id="GO:0016787">
    <property type="term" value="F:hydrolase activity"/>
    <property type="evidence" value="ECO:0007669"/>
    <property type="project" value="UniProtKB-KW"/>
</dbReference>
<dbReference type="OrthoDB" id="9805696at2"/>
<gene>
    <name evidence="12" type="ORF">RUMCAL_02320</name>
</gene>
<evidence type="ECO:0000259" key="11">
    <source>
        <dbReference type="PROSITE" id="PS51195"/>
    </source>
</evidence>
<evidence type="ECO:0000256" key="2">
    <source>
        <dbReference type="ARBA" id="ARBA00022801"/>
    </source>
</evidence>
<dbReference type="Pfam" id="PF03880">
    <property type="entry name" value="DbpA"/>
    <property type="match status" value="1"/>
</dbReference>
<reference evidence="12 13" key="1">
    <citation type="submission" date="2013-07" db="EMBL/GenBank/DDBJ databases">
        <authorList>
            <person name="Weinstock G."/>
            <person name="Sodergren E."/>
            <person name="Wylie T."/>
            <person name="Fulton L."/>
            <person name="Fulton R."/>
            <person name="Fronick C."/>
            <person name="O'Laughlin M."/>
            <person name="Godfrey J."/>
            <person name="Miner T."/>
            <person name="Herter B."/>
            <person name="Appelbaum E."/>
            <person name="Cordes M."/>
            <person name="Lek S."/>
            <person name="Wollam A."/>
            <person name="Pepin K.H."/>
            <person name="Palsikar V.B."/>
            <person name="Mitreva M."/>
            <person name="Wilson R.K."/>
        </authorList>
    </citation>
    <scope>NUCLEOTIDE SEQUENCE [LARGE SCALE GENOMIC DNA]</scope>
    <source>
        <strain evidence="12 13">ATCC 27760</strain>
    </source>
</reference>
<dbReference type="PANTHER" id="PTHR47959:SF1">
    <property type="entry name" value="ATP-DEPENDENT RNA HELICASE DBPA"/>
    <property type="match status" value="1"/>
</dbReference>
<keyword evidence="4 7" id="KW-0067">ATP-binding</keyword>
<comment type="similarity">
    <text evidence="5 7">Belongs to the DEAD box helicase family.</text>
</comment>
<dbReference type="GO" id="GO:0003676">
    <property type="term" value="F:nucleic acid binding"/>
    <property type="evidence" value="ECO:0007669"/>
    <property type="project" value="InterPro"/>
</dbReference>
<feature type="domain" description="Helicase ATP-binding" evidence="9">
    <location>
        <begin position="32"/>
        <end position="207"/>
    </location>
</feature>
<accession>U2K3M5</accession>
<dbReference type="Gene3D" id="3.40.50.300">
    <property type="entry name" value="P-loop containing nucleotide triphosphate hydrolases"/>
    <property type="match status" value="2"/>
</dbReference>
<dbReference type="InterPro" id="IPR012677">
    <property type="entry name" value="Nucleotide-bd_a/b_plait_sf"/>
</dbReference>
<evidence type="ECO:0000313" key="13">
    <source>
        <dbReference type="Proteomes" id="UP000016662"/>
    </source>
</evidence>
<evidence type="ECO:0000256" key="6">
    <source>
        <dbReference type="PROSITE-ProRule" id="PRU00552"/>
    </source>
</evidence>
<keyword evidence="3 7" id="KW-0347">Helicase</keyword>
<evidence type="ECO:0000313" key="12">
    <source>
        <dbReference type="EMBL" id="ERJ93096.1"/>
    </source>
</evidence>
<keyword evidence="1 7" id="KW-0547">Nucleotide-binding</keyword>
<dbReference type="Gene3D" id="3.30.70.330">
    <property type="match status" value="1"/>
</dbReference>
<evidence type="ECO:0000259" key="10">
    <source>
        <dbReference type="PROSITE" id="PS51194"/>
    </source>
</evidence>
<dbReference type="GO" id="GO:0003724">
    <property type="term" value="F:RNA helicase activity"/>
    <property type="evidence" value="ECO:0007669"/>
    <property type="project" value="InterPro"/>
</dbReference>
<evidence type="ECO:0000256" key="1">
    <source>
        <dbReference type="ARBA" id="ARBA00022741"/>
    </source>
</evidence>
<dbReference type="SMART" id="SM00487">
    <property type="entry name" value="DEXDc"/>
    <property type="match status" value="1"/>
</dbReference>
<feature type="short sequence motif" description="Q motif" evidence="6">
    <location>
        <begin position="1"/>
        <end position="29"/>
    </location>
</feature>
<dbReference type="STRING" id="411473.RUMCAL_02320"/>
<dbReference type="HOGENOM" id="CLU_003041_21_1_9"/>
<dbReference type="AlphaFoldDB" id="U2K3M5"/>
<proteinExistence type="inferred from homology"/>
<dbReference type="Pfam" id="PF00270">
    <property type="entry name" value="DEAD"/>
    <property type="match status" value="1"/>
</dbReference>
<evidence type="ECO:0000256" key="8">
    <source>
        <dbReference type="SAM" id="MobiDB-lite"/>
    </source>
</evidence>
<feature type="region of interest" description="Disordered" evidence="8">
    <location>
        <begin position="530"/>
        <end position="574"/>
    </location>
</feature>
<dbReference type="PROSITE" id="PS51195">
    <property type="entry name" value="Q_MOTIF"/>
    <property type="match status" value="1"/>
</dbReference>
<evidence type="ECO:0000256" key="3">
    <source>
        <dbReference type="ARBA" id="ARBA00022806"/>
    </source>
</evidence>
<dbReference type="SUPFAM" id="SSF52540">
    <property type="entry name" value="P-loop containing nucleoside triphosphate hydrolases"/>
    <property type="match status" value="1"/>
</dbReference>
<feature type="compositionally biased region" description="Basic and acidic residues" evidence="8">
    <location>
        <begin position="530"/>
        <end position="542"/>
    </location>
</feature>
<dbReference type="InterPro" id="IPR050079">
    <property type="entry name" value="DEAD_box_RNA_helicase"/>
</dbReference>
<dbReference type="InterPro" id="IPR011545">
    <property type="entry name" value="DEAD/DEAH_box_helicase_dom"/>
</dbReference>
<dbReference type="PATRIC" id="fig|411473.3.peg.1927"/>
<keyword evidence="2 7" id="KW-0378">Hydrolase</keyword>
<dbReference type="CDD" id="cd12252">
    <property type="entry name" value="RRM_DbpA"/>
    <property type="match status" value="1"/>
</dbReference>
<dbReference type="Proteomes" id="UP000016662">
    <property type="component" value="Unassembled WGS sequence"/>
</dbReference>
<evidence type="ECO:0000256" key="4">
    <source>
        <dbReference type="ARBA" id="ARBA00022840"/>
    </source>
</evidence>
<organism evidence="12 13">
    <name type="scientific">Ruminococcus callidus ATCC 27760</name>
    <dbReference type="NCBI Taxonomy" id="411473"/>
    <lineage>
        <taxon>Bacteria</taxon>
        <taxon>Bacillati</taxon>
        <taxon>Bacillota</taxon>
        <taxon>Clostridia</taxon>
        <taxon>Eubacteriales</taxon>
        <taxon>Oscillospiraceae</taxon>
        <taxon>Ruminococcus</taxon>
    </lineage>
</organism>
<evidence type="ECO:0000259" key="9">
    <source>
        <dbReference type="PROSITE" id="PS51192"/>
    </source>
</evidence>
<dbReference type="PANTHER" id="PTHR47959">
    <property type="entry name" value="ATP-DEPENDENT RNA HELICASE RHLE-RELATED"/>
    <property type="match status" value="1"/>
</dbReference>
<dbReference type="InterPro" id="IPR000629">
    <property type="entry name" value="RNA-helicase_DEAD-box_CS"/>
</dbReference>
<dbReference type="Pfam" id="PF00271">
    <property type="entry name" value="Helicase_C"/>
    <property type="match status" value="1"/>
</dbReference>
<dbReference type="EMBL" id="AWVF01000288">
    <property type="protein sequence ID" value="ERJ93096.1"/>
    <property type="molecule type" value="Genomic_DNA"/>
</dbReference>
<dbReference type="InterPro" id="IPR027417">
    <property type="entry name" value="P-loop_NTPase"/>
</dbReference>
<dbReference type="InterPro" id="IPR014014">
    <property type="entry name" value="RNA_helicase_DEAD_Q_motif"/>
</dbReference>
<protein>
    <submittedName>
        <fullName evidence="12">DEAD/DEAH box helicase</fullName>
    </submittedName>
</protein>
<dbReference type="RefSeq" id="WP_021680475.1">
    <property type="nucleotide sequence ID" value="NZ_KI260291.1"/>
</dbReference>
<dbReference type="InterPro" id="IPR005580">
    <property type="entry name" value="DbpA/CsdA_RNA-bd_dom"/>
</dbReference>
<sequence>MRFEELNLSTPLLEAVAQLDFTEMTEIQEKAIPLLLEGRDVIGKSNTGTGKTAAFSIPILEQMGQLPQEERRSVCALILCPTRELAMQACDEIRKFARFQKQVKPVAVYGGASMERQIYQLKNGANLVVGTPGRVLDHLRRRTLKLDNLKTIVLDEADEMLNMGFREDIESVLAQIPEERQTVLFSATMPPAILAITKQYQKEPVLVQIQSAHRTVDAIAQFSVSVPMGRKTDALQLLLLSKQPKSAMIFCNTKKMVDELTEALCLRGFSAAGLHGDMKQLQRTQVMNGFKSGRSTILIATDVAARGIDVKGVDAVFNYDLPQDHEYYIHRIGRTGRAGKTGAAYNILSGRKQEMEMREISRYTKADITEIPVPTSKELRSAAVAETRAKLLELAAAPASEEALTVAQELLAQTGSPEQLLAALIQQQLDDATKNLPAFDVPKPIRKGKRAGAKTVRVHINAGRKDRMAPNFILGALVEATGMAGNEFGKIDIHDQYTTVEVPETETDFVIDSMQNEKINGKSVAVRRYEERDNDYRGDSRGRGGRNGGQHRQSRHGYNQRARSGGYNRKRRKG</sequence>
<dbReference type="InterPro" id="IPR001650">
    <property type="entry name" value="Helicase_C-like"/>
</dbReference>
<feature type="domain" description="Helicase C-terminal" evidence="10">
    <location>
        <begin position="233"/>
        <end position="379"/>
    </location>
</feature>
<feature type="domain" description="DEAD-box RNA helicase Q" evidence="11">
    <location>
        <begin position="1"/>
        <end position="29"/>
    </location>
</feature>
<dbReference type="InterPro" id="IPR044742">
    <property type="entry name" value="DEAD/DEAH_RhlB"/>
</dbReference>
<dbReference type="InterPro" id="IPR014001">
    <property type="entry name" value="Helicase_ATP-bd"/>
</dbReference>
<evidence type="ECO:0000256" key="5">
    <source>
        <dbReference type="ARBA" id="ARBA00038437"/>
    </source>
</evidence>
<dbReference type="GO" id="GO:0005829">
    <property type="term" value="C:cytosol"/>
    <property type="evidence" value="ECO:0007669"/>
    <property type="project" value="TreeGrafter"/>
</dbReference>
<comment type="caution">
    <text evidence="12">The sequence shown here is derived from an EMBL/GenBank/DDBJ whole genome shotgun (WGS) entry which is preliminary data.</text>
</comment>
<dbReference type="PROSITE" id="PS00039">
    <property type="entry name" value="DEAD_ATP_HELICASE"/>
    <property type="match status" value="1"/>
</dbReference>